<dbReference type="GO" id="GO:0015031">
    <property type="term" value="P:protein transport"/>
    <property type="evidence" value="ECO:0007669"/>
    <property type="project" value="UniProtKB-KW"/>
</dbReference>
<feature type="compositionally biased region" description="Low complexity" evidence="8">
    <location>
        <begin position="59"/>
        <end position="82"/>
    </location>
</feature>
<dbReference type="PANTHER" id="PTHR34982:SF1">
    <property type="entry name" value="FLAGELLAR ASSEMBLY PROTEIN FLIH"/>
    <property type="match status" value="1"/>
</dbReference>
<accession>A0AA37TEV1</accession>
<evidence type="ECO:0000256" key="3">
    <source>
        <dbReference type="ARBA" id="ARBA00016507"/>
    </source>
</evidence>
<dbReference type="SUPFAM" id="SSF160527">
    <property type="entry name" value="V-type ATPase subunit E-like"/>
    <property type="match status" value="1"/>
</dbReference>
<sequence length="343" mass="36983">MSHASENGNPPESKSNEGGGAWESWLVPEFGEREQIFRSDEKKPRKKIDTKGKKPASNTGTKPTAGKSTTAAKTSSVKQAAANNTSKNPKQNVTTDEVTTDSEVEANSTDTPADESVEDVETQPYRLPSAEELAELRKGAELEGYNEGFSKGEQHGFESGEKKAHEECSAQLQHAIARAQGITEALQHPLAQQQSAIEAIITDTIVNLTRAVVARELQLDRSHIVELVQQSLSSLPFSADNVQIMVHPDDRDVLEKHAQAHGLEWQLKASVSIEPGGCQVMSRDSVVDCQVSERLTAAIDQFLGKHLAGEMPAAGELPPSENQVNSEGSSTDQTGTTSEHSLP</sequence>
<name>A0AA37TEV1_9GAMM</name>
<feature type="region of interest" description="Disordered" evidence="8">
    <location>
        <begin position="1"/>
        <end position="122"/>
    </location>
</feature>
<dbReference type="GO" id="GO:0005829">
    <property type="term" value="C:cytosol"/>
    <property type="evidence" value="ECO:0007669"/>
    <property type="project" value="TreeGrafter"/>
</dbReference>
<comment type="similarity">
    <text evidence="2">Belongs to the FliH family.</text>
</comment>
<evidence type="ECO:0000259" key="9">
    <source>
        <dbReference type="Pfam" id="PF02108"/>
    </source>
</evidence>
<evidence type="ECO:0000256" key="8">
    <source>
        <dbReference type="SAM" id="MobiDB-lite"/>
    </source>
</evidence>
<evidence type="ECO:0000256" key="7">
    <source>
        <dbReference type="ARBA" id="ARBA00023225"/>
    </source>
</evidence>
<evidence type="ECO:0000256" key="2">
    <source>
        <dbReference type="ARBA" id="ARBA00006602"/>
    </source>
</evidence>
<organism evidence="10 11">
    <name type="scientific">Marinibactrum halimedae</name>
    <dbReference type="NCBI Taxonomy" id="1444977"/>
    <lineage>
        <taxon>Bacteria</taxon>
        <taxon>Pseudomonadati</taxon>
        <taxon>Pseudomonadota</taxon>
        <taxon>Gammaproteobacteria</taxon>
        <taxon>Cellvibrionales</taxon>
        <taxon>Cellvibrionaceae</taxon>
        <taxon>Marinibactrum</taxon>
    </lineage>
</organism>
<keyword evidence="4" id="KW-0813">Transport</keyword>
<feature type="region of interest" description="Disordered" evidence="8">
    <location>
        <begin position="310"/>
        <end position="343"/>
    </location>
</feature>
<feature type="domain" description="Flagellar assembly protein FliH/Type III secretion system HrpE" evidence="9">
    <location>
        <begin position="174"/>
        <end position="296"/>
    </location>
</feature>
<gene>
    <name evidence="10" type="ORF">GCM10007877_34210</name>
</gene>
<dbReference type="Proteomes" id="UP001156870">
    <property type="component" value="Unassembled WGS sequence"/>
</dbReference>
<dbReference type="InterPro" id="IPR018035">
    <property type="entry name" value="Flagellar_FliH/T3SS_HrpE"/>
</dbReference>
<keyword evidence="7" id="KW-1006">Bacterial flagellum protein export</keyword>
<evidence type="ECO:0000256" key="5">
    <source>
        <dbReference type="ARBA" id="ARBA00022795"/>
    </source>
</evidence>
<evidence type="ECO:0000313" key="10">
    <source>
        <dbReference type="EMBL" id="GLS27702.1"/>
    </source>
</evidence>
<dbReference type="RefSeq" id="WP_232593446.1">
    <property type="nucleotide sequence ID" value="NZ_BSPD01000087.1"/>
</dbReference>
<comment type="function">
    <text evidence="1">Needed for flagellar regrowth and assembly.</text>
</comment>
<dbReference type="EMBL" id="BSPD01000087">
    <property type="protein sequence ID" value="GLS27702.1"/>
    <property type="molecule type" value="Genomic_DNA"/>
</dbReference>
<feature type="compositionally biased region" description="Polar residues" evidence="8">
    <location>
        <begin position="1"/>
        <end position="13"/>
    </location>
</feature>
<evidence type="ECO:0000313" key="11">
    <source>
        <dbReference type="Proteomes" id="UP001156870"/>
    </source>
</evidence>
<feature type="compositionally biased region" description="Polar residues" evidence="8">
    <location>
        <begin position="320"/>
        <end position="343"/>
    </location>
</feature>
<dbReference type="PANTHER" id="PTHR34982">
    <property type="entry name" value="YOP PROTEINS TRANSLOCATION PROTEIN L"/>
    <property type="match status" value="1"/>
</dbReference>
<keyword evidence="5" id="KW-1005">Bacterial flagellum biogenesis</keyword>
<feature type="compositionally biased region" description="Polar residues" evidence="8">
    <location>
        <begin position="83"/>
        <end position="92"/>
    </location>
</feature>
<feature type="compositionally biased region" description="Acidic residues" evidence="8">
    <location>
        <begin position="112"/>
        <end position="121"/>
    </location>
</feature>
<keyword evidence="6" id="KW-0653">Protein transport</keyword>
<dbReference type="InterPro" id="IPR051472">
    <property type="entry name" value="T3SS_Stator/FliH"/>
</dbReference>
<dbReference type="Pfam" id="PF02108">
    <property type="entry name" value="FliH"/>
    <property type="match status" value="1"/>
</dbReference>
<dbReference type="GO" id="GO:0044781">
    <property type="term" value="P:bacterial-type flagellum organization"/>
    <property type="evidence" value="ECO:0007669"/>
    <property type="project" value="UniProtKB-KW"/>
</dbReference>
<comment type="caution">
    <text evidence="10">The sequence shown here is derived from an EMBL/GenBank/DDBJ whole genome shotgun (WGS) entry which is preliminary data.</text>
</comment>
<protein>
    <recommendedName>
        <fullName evidence="3">Flagellar assembly protein FliH</fullName>
    </recommendedName>
</protein>
<keyword evidence="11" id="KW-1185">Reference proteome</keyword>
<evidence type="ECO:0000256" key="1">
    <source>
        <dbReference type="ARBA" id="ARBA00003041"/>
    </source>
</evidence>
<feature type="compositionally biased region" description="Basic and acidic residues" evidence="8">
    <location>
        <begin position="30"/>
        <end position="52"/>
    </location>
</feature>
<evidence type="ECO:0000256" key="6">
    <source>
        <dbReference type="ARBA" id="ARBA00022927"/>
    </source>
</evidence>
<evidence type="ECO:0000256" key="4">
    <source>
        <dbReference type="ARBA" id="ARBA00022448"/>
    </source>
</evidence>
<dbReference type="AlphaFoldDB" id="A0AA37TEV1"/>
<reference evidence="10 11" key="1">
    <citation type="journal article" date="2014" name="Int. J. Syst. Evol. Microbiol.">
        <title>Complete genome sequence of Corynebacterium casei LMG S-19264T (=DSM 44701T), isolated from a smear-ripened cheese.</title>
        <authorList>
            <consortium name="US DOE Joint Genome Institute (JGI-PGF)"/>
            <person name="Walter F."/>
            <person name="Albersmeier A."/>
            <person name="Kalinowski J."/>
            <person name="Ruckert C."/>
        </authorList>
    </citation>
    <scope>NUCLEOTIDE SEQUENCE [LARGE SCALE GENOMIC DNA]</scope>
    <source>
        <strain evidence="10 11">NBRC 110095</strain>
    </source>
</reference>
<proteinExistence type="inferred from homology"/>